<evidence type="ECO:0008006" key="14">
    <source>
        <dbReference type="Google" id="ProtNLM"/>
    </source>
</evidence>
<dbReference type="SUPFAM" id="SSF49265">
    <property type="entry name" value="Fibronectin type III"/>
    <property type="match status" value="2"/>
</dbReference>
<dbReference type="EMBL" id="CAQQ02144544">
    <property type="status" value="NOT_ANNOTATED_CDS"/>
    <property type="molecule type" value="Genomic_DNA"/>
</dbReference>
<dbReference type="GO" id="GO:0007156">
    <property type="term" value="P:homophilic cell adhesion via plasma membrane adhesion molecules"/>
    <property type="evidence" value="ECO:0007669"/>
    <property type="project" value="TreeGrafter"/>
</dbReference>
<dbReference type="GO" id="GO:0070593">
    <property type="term" value="P:dendrite self-avoidance"/>
    <property type="evidence" value="ECO:0007669"/>
    <property type="project" value="TreeGrafter"/>
</dbReference>
<dbReference type="HOGENOM" id="CLU_583027_0_0_1"/>
<dbReference type="STRING" id="36166.T1GFU6"/>
<dbReference type="InterPro" id="IPR013783">
    <property type="entry name" value="Ig-like_fold"/>
</dbReference>
<evidence type="ECO:0000259" key="11">
    <source>
        <dbReference type="PROSITE" id="PS50853"/>
    </source>
</evidence>
<dbReference type="InterPro" id="IPR036179">
    <property type="entry name" value="Ig-like_dom_sf"/>
</dbReference>
<dbReference type="InterPro" id="IPR036116">
    <property type="entry name" value="FN3_sf"/>
</dbReference>
<dbReference type="PROSITE" id="PS50853">
    <property type="entry name" value="FN3"/>
    <property type="match status" value="1"/>
</dbReference>
<keyword evidence="2" id="KW-0812">Transmembrane</keyword>
<reference evidence="13" key="1">
    <citation type="submission" date="2013-02" db="EMBL/GenBank/DDBJ databases">
        <authorList>
            <person name="Hughes D."/>
        </authorList>
    </citation>
    <scope>NUCLEOTIDE SEQUENCE</scope>
    <source>
        <strain>Durham</strain>
        <strain evidence="13">NC isolate 2 -- Noor lab</strain>
    </source>
</reference>
<dbReference type="GO" id="GO:0007411">
    <property type="term" value="P:axon guidance"/>
    <property type="evidence" value="ECO:0007669"/>
    <property type="project" value="TreeGrafter"/>
</dbReference>
<dbReference type="Gene3D" id="2.60.40.10">
    <property type="entry name" value="Immunoglobulins"/>
    <property type="match status" value="5"/>
</dbReference>
<accession>T1GFU6</accession>
<dbReference type="GO" id="GO:0005886">
    <property type="term" value="C:plasma membrane"/>
    <property type="evidence" value="ECO:0007669"/>
    <property type="project" value="TreeGrafter"/>
</dbReference>
<evidence type="ECO:0000256" key="2">
    <source>
        <dbReference type="ARBA" id="ARBA00022692"/>
    </source>
</evidence>
<dbReference type="InterPro" id="IPR013098">
    <property type="entry name" value="Ig_I-set"/>
</dbReference>
<dbReference type="PANTHER" id="PTHR10075">
    <property type="entry name" value="BASIGIN RELATED"/>
    <property type="match status" value="1"/>
</dbReference>
<dbReference type="PROSITE" id="PS50835">
    <property type="entry name" value="IG_LIKE"/>
    <property type="match status" value="3"/>
</dbReference>
<keyword evidence="3" id="KW-0732">Signal</keyword>
<evidence type="ECO:0000259" key="10">
    <source>
        <dbReference type="PROSITE" id="PS50835"/>
    </source>
</evidence>
<feature type="domain" description="Ig-like" evidence="10">
    <location>
        <begin position="136"/>
        <end position="235"/>
    </location>
</feature>
<dbReference type="SMART" id="SM00408">
    <property type="entry name" value="IGc2"/>
    <property type="match status" value="3"/>
</dbReference>
<feature type="domain" description="Fibronectin type-III" evidence="11">
    <location>
        <begin position="28"/>
        <end position="134"/>
    </location>
</feature>
<evidence type="ECO:0000313" key="13">
    <source>
        <dbReference type="Proteomes" id="UP000015102"/>
    </source>
</evidence>
<keyword evidence="4" id="KW-0677">Repeat</keyword>
<evidence type="ECO:0000256" key="9">
    <source>
        <dbReference type="ARBA" id="ARBA00023319"/>
    </source>
</evidence>
<reference evidence="12" key="2">
    <citation type="submission" date="2015-06" db="UniProtKB">
        <authorList>
            <consortium name="EnsemblMetazoa"/>
        </authorList>
    </citation>
    <scope>IDENTIFICATION</scope>
</reference>
<dbReference type="InterPro" id="IPR003599">
    <property type="entry name" value="Ig_sub"/>
</dbReference>
<dbReference type="FunFam" id="2.60.40.10:FF:000104">
    <property type="entry name" value="Down syndrome cell adhesion molecule b"/>
    <property type="match status" value="1"/>
</dbReference>
<dbReference type="InterPro" id="IPR003598">
    <property type="entry name" value="Ig_sub2"/>
</dbReference>
<dbReference type="Pfam" id="PF00041">
    <property type="entry name" value="fn3"/>
    <property type="match status" value="2"/>
</dbReference>
<feature type="domain" description="Ig-like" evidence="10">
    <location>
        <begin position="378"/>
        <end position="469"/>
    </location>
</feature>
<evidence type="ECO:0000256" key="5">
    <source>
        <dbReference type="ARBA" id="ARBA00022889"/>
    </source>
</evidence>
<keyword evidence="8" id="KW-1015">Disulfide bond</keyword>
<dbReference type="EnsemblMetazoa" id="MESCA002246-RA">
    <property type="protein sequence ID" value="MESCA002246-PA"/>
    <property type="gene ID" value="MESCA002246"/>
</dbReference>
<dbReference type="FunFam" id="2.60.40.10:FF:000017">
    <property type="entry name" value="Down syndrome cell adhesion molecule b"/>
    <property type="match status" value="1"/>
</dbReference>
<evidence type="ECO:0000256" key="8">
    <source>
        <dbReference type="ARBA" id="ARBA00023157"/>
    </source>
</evidence>
<dbReference type="FunFam" id="2.60.40.10:FF:001258">
    <property type="entry name" value="Down syndrome cell adhesion molecule 4, isoform D"/>
    <property type="match status" value="1"/>
</dbReference>
<organism evidence="12 13">
    <name type="scientific">Megaselia scalaris</name>
    <name type="common">Humpbacked fly</name>
    <name type="synonym">Phora scalaris</name>
    <dbReference type="NCBI Taxonomy" id="36166"/>
    <lineage>
        <taxon>Eukaryota</taxon>
        <taxon>Metazoa</taxon>
        <taxon>Ecdysozoa</taxon>
        <taxon>Arthropoda</taxon>
        <taxon>Hexapoda</taxon>
        <taxon>Insecta</taxon>
        <taxon>Pterygota</taxon>
        <taxon>Neoptera</taxon>
        <taxon>Endopterygota</taxon>
        <taxon>Diptera</taxon>
        <taxon>Brachycera</taxon>
        <taxon>Muscomorpha</taxon>
        <taxon>Platypezoidea</taxon>
        <taxon>Phoridae</taxon>
        <taxon>Megaseliini</taxon>
        <taxon>Megaselia</taxon>
    </lineage>
</organism>
<comment type="subcellular location">
    <subcellularLocation>
        <location evidence="1">Membrane</location>
        <topology evidence="1">Single-pass membrane protein</topology>
    </subcellularLocation>
</comment>
<dbReference type="FunFam" id="2.60.40.10:FF:001155">
    <property type="entry name" value="Down syndrome cell adhesion molecule 4, isoform D"/>
    <property type="match status" value="1"/>
</dbReference>
<proteinExistence type="predicted"/>
<dbReference type="GO" id="GO:0098632">
    <property type="term" value="F:cell-cell adhesion mediator activity"/>
    <property type="evidence" value="ECO:0007669"/>
    <property type="project" value="TreeGrafter"/>
</dbReference>
<evidence type="ECO:0000313" key="12">
    <source>
        <dbReference type="EnsemblMetazoa" id="MESCA002246-PA"/>
    </source>
</evidence>
<protein>
    <recommendedName>
        <fullName evidence="14">Down syndrome cell adhesion molecule-like protein Dscam2</fullName>
    </recommendedName>
</protein>
<evidence type="ECO:0000256" key="4">
    <source>
        <dbReference type="ARBA" id="ARBA00022737"/>
    </source>
</evidence>
<keyword evidence="9" id="KW-0393">Immunoglobulin domain</keyword>
<dbReference type="GO" id="GO:0030424">
    <property type="term" value="C:axon"/>
    <property type="evidence" value="ECO:0007669"/>
    <property type="project" value="TreeGrafter"/>
</dbReference>
<dbReference type="PANTHER" id="PTHR10075:SF100">
    <property type="entry name" value="FASCICLIN-2"/>
    <property type="match status" value="1"/>
</dbReference>
<dbReference type="Pfam" id="PF07679">
    <property type="entry name" value="I-set"/>
    <property type="match status" value="1"/>
</dbReference>
<dbReference type="EMBL" id="CAQQ02144543">
    <property type="status" value="NOT_ANNOTATED_CDS"/>
    <property type="molecule type" value="Genomic_DNA"/>
</dbReference>
<evidence type="ECO:0000256" key="7">
    <source>
        <dbReference type="ARBA" id="ARBA00023136"/>
    </source>
</evidence>
<keyword evidence="13" id="KW-1185">Reference proteome</keyword>
<dbReference type="SMART" id="SM00060">
    <property type="entry name" value="FN3"/>
    <property type="match status" value="2"/>
</dbReference>
<dbReference type="AlphaFoldDB" id="T1GFU6"/>
<dbReference type="SUPFAM" id="SSF48726">
    <property type="entry name" value="Immunoglobulin"/>
    <property type="match status" value="3"/>
</dbReference>
<dbReference type="Proteomes" id="UP000015102">
    <property type="component" value="Unassembled WGS sequence"/>
</dbReference>
<keyword evidence="7" id="KW-0472">Membrane</keyword>
<dbReference type="Pfam" id="PF13927">
    <property type="entry name" value="Ig_3"/>
    <property type="match status" value="2"/>
</dbReference>
<dbReference type="SMART" id="SM00409">
    <property type="entry name" value="IG"/>
    <property type="match status" value="3"/>
</dbReference>
<evidence type="ECO:0000256" key="6">
    <source>
        <dbReference type="ARBA" id="ARBA00022989"/>
    </source>
</evidence>
<keyword evidence="6" id="KW-1133">Transmembrane helix</keyword>
<name>T1GFU6_MEGSC</name>
<dbReference type="CDD" id="cd00063">
    <property type="entry name" value="FN3"/>
    <property type="match status" value="2"/>
</dbReference>
<sequence length="469" mass="52467">MSAENKLGSSEYSEVVQVTTLEEVPSGPPLNVRAEAKSSTEITVVWEAPDREHWNGILLGYYVGYQISTSPEDKEVNPTQGFNFKTVEVRSHFGGETVLNNLKKYSQYHLIVQAYTSQGSGPPSKEIAVQTLEDVPAHFSTKTKQISVAKGKQVHVQCNVQGDNPIDIKWKIQSTQQILDESLDSRYTIREQVLDDGMVSELGISHTYRQDTGIYICHATNAFGQDNMSIQLIVQEVPEQPKNLRINSQQSRSLQLTWSQPFAGNSPIEEYHIFYKQISVPPKIMPIQAMTNMLREGMRAAISCQILEGDLPVSFRWERNGKPLIGTGNEQFRRLDEYSASLVIDHISSEHSGNYTCIASNKAGTETFTVPLTVNVPPKWILEPKDSSAQAGQDVYLHCQSDGYPKPTITWKKAIGTSPGEYKDFLYEPSVQLFPNGSIYFKKITKESQGHFLCEAKNTIGSELAKSYS</sequence>
<dbReference type="InterPro" id="IPR003961">
    <property type="entry name" value="FN3_dom"/>
</dbReference>
<feature type="domain" description="Ig-like" evidence="10">
    <location>
        <begin position="282"/>
        <end position="373"/>
    </location>
</feature>
<dbReference type="InterPro" id="IPR007110">
    <property type="entry name" value="Ig-like_dom"/>
</dbReference>
<evidence type="ECO:0000256" key="1">
    <source>
        <dbReference type="ARBA" id="ARBA00004167"/>
    </source>
</evidence>
<evidence type="ECO:0000256" key="3">
    <source>
        <dbReference type="ARBA" id="ARBA00022729"/>
    </source>
</evidence>
<keyword evidence="5" id="KW-0130">Cell adhesion</keyword>